<evidence type="ECO:0000256" key="1">
    <source>
        <dbReference type="ARBA" id="ARBA00010552"/>
    </source>
</evidence>
<dbReference type="InterPro" id="IPR006175">
    <property type="entry name" value="YjgF/YER057c/UK114"/>
</dbReference>
<comment type="caution">
    <text evidence="2">The sequence shown here is derived from an EMBL/GenBank/DDBJ whole genome shotgun (WGS) entry which is preliminary data.</text>
</comment>
<dbReference type="PANTHER" id="PTHR11803:SF58">
    <property type="entry name" value="PROTEIN HMF1-RELATED"/>
    <property type="match status" value="1"/>
</dbReference>
<dbReference type="EMBL" id="BDQX01000164">
    <property type="protein sequence ID" value="GBG08416.1"/>
    <property type="molecule type" value="Genomic_DNA"/>
</dbReference>
<sequence>MMTTRKEMEIVSTEAAPAAIGPYSQAIKLGGLLFTSGQIPLDATGALVAGGVEEQAHQVFRNLQAVLEAGGASLASVVKATVFLKDMNDFATVNDIYASYFGDHKPARSAVEVARLPKDVLVEIEVIASTLVE</sequence>
<dbReference type="Pfam" id="PF01042">
    <property type="entry name" value="Ribonuc_L-PSP"/>
    <property type="match status" value="1"/>
</dbReference>
<evidence type="ECO:0000313" key="3">
    <source>
        <dbReference type="Proteomes" id="UP000245202"/>
    </source>
</evidence>
<evidence type="ECO:0000313" key="2">
    <source>
        <dbReference type="EMBL" id="GBG08416.1"/>
    </source>
</evidence>
<dbReference type="GO" id="GO:0019239">
    <property type="term" value="F:deaminase activity"/>
    <property type="evidence" value="ECO:0007669"/>
    <property type="project" value="TreeGrafter"/>
</dbReference>
<keyword evidence="3" id="KW-1185">Reference proteome</keyword>
<proteinExistence type="inferred from homology"/>
<dbReference type="NCBIfam" id="TIGR00004">
    <property type="entry name" value="Rid family detoxifying hydrolase"/>
    <property type="match status" value="1"/>
</dbReference>
<comment type="similarity">
    <text evidence="1">Belongs to the RutC family.</text>
</comment>
<accession>A0A2R5ENY9</accession>
<dbReference type="InterPro" id="IPR035959">
    <property type="entry name" value="RutC-like_sf"/>
</dbReference>
<protein>
    <submittedName>
        <fullName evidence="2">Deaminase</fullName>
    </submittedName>
</protein>
<dbReference type="AlphaFoldDB" id="A0A2R5ENY9"/>
<dbReference type="PANTHER" id="PTHR11803">
    <property type="entry name" value="2-IMINOBUTANOATE/2-IMINOPROPANOATE DEAMINASE RIDA"/>
    <property type="match status" value="1"/>
</dbReference>
<dbReference type="FunFam" id="3.30.1330.40:FF:000001">
    <property type="entry name" value="L-PSP family endoribonuclease"/>
    <property type="match status" value="1"/>
</dbReference>
<dbReference type="GO" id="GO:0005829">
    <property type="term" value="C:cytosol"/>
    <property type="evidence" value="ECO:0007669"/>
    <property type="project" value="TreeGrafter"/>
</dbReference>
<dbReference type="SUPFAM" id="SSF55298">
    <property type="entry name" value="YjgF-like"/>
    <property type="match status" value="1"/>
</dbReference>
<dbReference type="InterPro" id="IPR006056">
    <property type="entry name" value="RidA"/>
</dbReference>
<name>A0A2R5ENY9_9BACL</name>
<organism evidence="2 3">
    <name type="scientific">Paenibacillus agaridevorans</name>
    <dbReference type="NCBI Taxonomy" id="171404"/>
    <lineage>
        <taxon>Bacteria</taxon>
        <taxon>Bacillati</taxon>
        <taxon>Bacillota</taxon>
        <taxon>Bacilli</taxon>
        <taxon>Bacillales</taxon>
        <taxon>Paenibacillaceae</taxon>
        <taxon>Paenibacillus</taxon>
    </lineage>
</organism>
<dbReference type="CDD" id="cd00448">
    <property type="entry name" value="YjgF_YER057c_UK114_family"/>
    <property type="match status" value="1"/>
</dbReference>
<reference evidence="2 3" key="1">
    <citation type="submission" date="2017-08" db="EMBL/GenBank/DDBJ databases">
        <title>Substantial Increase in Enzyme Production by Combined Drug-Resistance Mutations in Paenibacillus agaridevorans.</title>
        <authorList>
            <person name="Tanaka Y."/>
            <person name="Funane K."/>
            <person name="Hosaka T."/>
            <person name="Shiwa Y."/>
            <person name="Fujita N."/>
            <person name="Miyazaki T."/>
            <person name="Yoshikawa H."/>
            <person name="Murakami K."/>
            <person name="Kasahara K."/>
            <person name="Inaoka T."/>
            <person name="Hiraga Y."/>
            <person name="Ochi K."/>
        </authorList>
    </citation>
    <scope>NUCLEOTIDE SEQUENCE [LARGE SCALE GENOMIC DNA]</scope>
    <source>
        <strain evidence="2 3">T-3040</strain>
    </source>
</reference>
<dbReference type="Proteomes" id="UP000245202">
    <property type="component" value="Unassembled WGS sequence"/>
</dbReference>
<dbReference type="Gene3D" id="3.30.1330.40">
    <property type="entry name" value="RutC-like"/>
    <property type="match status" value="1"/>
</dbReference>
<gene>
    <name evidence="2" type="ORF">PAT3040_02997</name>
</gene>
<dbReference type="PROSITE" id="PS01094">
    <property type="entry name" value="UPF0076"/>
    <property type="match status" value="1"/>
</dbReference>
<dbReference type="InterPro" id="IPR019897">
    <property type="entry name" value="RidA_CS"/>
</dbReference>